<dbReference type="GO" id="GO:0005576">
    <property type="term" value="C:extracellular region"/>
    <property type="evidence" value="ECO:0007669"/>
    <property type="project" value="UniProtKB-SubCell"/>
</dbReference>
<evidence type="ECO:0000256" key="6">
    <source>
        <dbReference type="ARBA" id="ARBA00023143"/>
    </source>
</evidence>
<dbReference type="Proteomes" id="UP000017170">
    <property type="component" value="Unassembled WGS sequence"/>
</dbReference>
<evidence type="ECO:0000256" key="2">
    <source>
        <dbReference type="ARBA" id="ARBA00004613"/>
    </source>
</evidence>
<reference evidence="10 11" key="1">
    <citation type="journal article" date="2013" name="Genome Announc.">
        <title>Genome Sequence of the Extreme Obligate Alkaliphile Bacillus marmarensis Strain DSM 21297.</title>
        <authorList>
            <person name="Wernick D.G."/>
            <person name="Choi K.Y."/>
            <person name="Tat C.A."/>
            <person name="Lafontaine Rivera J.G."/>
            <person name="Liao J.C."/>
        </authorList>
    </citation>
    <scope>NUCLEOTIDE SEQUENCE [LARGE SCALE GENOMIC DNA]</scope>
    <source>
        <strain evidence="10 11">DSM 21297</strain>
    </source>
</reference>
<dbReference type="SUPFAM" id="SSF64518">
    <property type="entry name" value="Phase 1 flagellin"/>
    <property type="match status" value="1"/>
</dbReference>
<dbReference type="Pfam" id="PF06429">
    <property type="entry name" value="Flg_bbr_C"/>
    <property type="match status" value="1"/>
</dbReference>
<dbReference type="GO" id="GO:0009424">
    <property type="term" value="C:bacterial-type flagellum hook"/>
    <property type="evidence" value="ECO:0007669"/>
    <property type="project" value="InterPro"/>
</dbReference>
<organism evidence="10 11">
    <name type="scientific">Alkalihalophilus marmarensis DSM 21297</name>
    <dbReference type="NCBI Taxonomy" id="1188261"/>
    <lineage>
        <taxon>Bacteria</taxon>
        <taxon>Bacillati</taxon>
        <taxon>Bacillota</taxon>
        <taxon>Bacilli</taxon>
        <taxon>Bacillales</taxon>
        <taxon>Bacillaceae</taxon>
        <taxon>Alkalihalophilus</taxon>
    </lineage>
</organism>
<dbReference type="PATRIC" id="fig|1188261.3.peg.3080"/>
<comment type="similarity">
    <text evidence="3">Belongs to the flagella basal body rod proteins family.</text>
</comment>
<dbReference type="EMBL" id="ATAE01000041">
    <property type="protein sequence ID" value="ERN51973.1"/>
    <property type="molecule type" value="Genomic_DNA"/>
</dbReference>
<gene>
    <name evidence="10" type="ORF">A33I_17935</name>
</gene>
<dbReference type="Pfam" id="PF00460">
    <property type="entry name" value="Flg_bb_rod"/>
    <property type="match status" value="1"/>
</dbReference>
<dbReference type="InterPro" id="IPR053927">
    <property type="entry name" value="FlgK_helical"/>
</dbReference>
<dbReference type="InterPro" id="IPR001444">
    <property type="entry name" value="Flag_bb_rod_N"/>
</dbReference>
<dbReference type="PANTHER" id="PTHR30033">
    <property type="entry name" value="FLAGELLAR HOOK-ASSOCIATED PROTEIN 1"/>
    <property type="match status" value="1"/>
</dbReference>
<comment type="caution">
    <text evidence="10">The sequence shown here is derived from an EMBL/GenBank/DDBJ whole genome shotgun (WGS) entry which is preliminary data.</text>
</comment>
<evidence type="ECO:0000259" key="9">
    <source>
        <dbReference type="Pfam" id="PF22638"/>
    </source>
</evidence>
<feature type="domain" description="Flagellar basal body rod protein N-terminal" evidence="7">
    <location>
        <begin position="8"/>
        <end position="38"/>
    </location>
</feature>
<evidence type="ECO:0000256" key="5">
    <source>
        <dbReference type="ARBA" id="ARBA00022525"/>
    </source>
</evidence>
<comment type="subcellular location">
    <subcellularLocation>
        <location evidence="1">Bacterial flagellum</location>
    </subcellularLocation>
    <subcellularLocation>
        <location evidence="2">Secreted</location>
    </subcellularLocation>
</comment>
<dbReference type="Pfam" id="PF22638">
    <property type="entry name" value="FlgK_D1"/>
    <property type="match status" value="1"/>
</dbReference>
<accession>U6SK71</accession>
<proteinExistence type="inferred from homology"/>
<dbReference type="InterPro" id="IPR010930">
    <property type="entry name" value="Flg_bb/hook_C_dom"/>
</dbReference>
<evidence type="ECO:0000256" key="4">
    <source>
        <dbReference type="ARBA" id="ARBA00016244"/>
    </source>
</evidence>
<keyword evidence="11" id="KW-1185">Reference proteome</keyword>
<evidence type="ECO:0000259" key="8">
    <source>
        <dbReference type="Pfam" id="PF06429"/>
    </source>
</evidence>
<dbReference type="RefSeq" id="WP_022629147.1">
    <property type="nucleotide sequence ID" value="NZ_ATAE01000041.1"/>
</dbReference>
<dbReference type="NCBIfam" id="TIGR02492">
    <property type="entry name" value="flgK_ends"/>
    <property type="match status" value="1"/>
</dbReference>
<sequence length="568" mass="62663">MKSTFHGLETARRAMMTQQYALHTTGHNIANANTPGYTRQRVNFTQTEPYPNVGMNRPMLPGHLGTGVKAGSIQRVREHFLDVQFRNENNKVGYYGTKYEALTRMEDILNEPSEQGLASLIDQFWGAMQDLSGDPEDTGARVVARSRAEEIANTFNYLHSSLSTVQDDYKAEIDVTIKGMNSLLSQLNDVNQQIRSAEPHGYVPNDLYDEQDRILDQLSQIIDIEVKREPSGGKPNPVAEGAVTVIIKGVTDDDGEPIKLVDGTDGNALLLFHEKAEMDNGVFSTFNLVHPDDVEKETLGDEDKTAQIGYSVLPRGELKALVEAFGYDENKGLYPEMLANLNELAKQFAKEVNEIHSIGFTLPALNGEVKLGEKFFEFNANNPAASLAVANNIKESTDNIAAASVNTAALKDDVRVRYLELINKNPKSEANYEELREILGDDASFISGMDKAFAGDGSNALRLSNMKNTLLTFFEDGKSQTANIMSFYQGVIGGMAVKTQEAGRMLGSSEGLRSNVEFNRQAVSNVSLDEEMTMMIQFQHAYNAAARNITMVDEMLDRIINGMGVVGR</sequence>
<dbReference type="InterPro" id="IPR002371">
    <property type="entry name" value="FlgK"/>
</dbReference>
<dbReference type="GO" id="GO:0005198">
    <property type="term" value="F:structural molecule activity"/>
    <property type="evidence" value="ECO:0007669"/>
    <property type="project" value="InterPro"/>
</dbReference>
<evidence type="ECO:0000256" key="3">
    <source>
        <dbReference type="ARBA" id="ARBA00009677"/>
    </source>
</evidence>
<evidence type="ECO:0000313" key="11">
    <source>
        <dbReference type="Proteomes" id="UP000017170"/>
    </source>
</evidence>
<protein>
    <recommendedName>
        <fullName evidence="4">Flagellar hook-associated protein 1</fullName>
    </recommendedName>
</protein>
<evidence type="ECO:0000256" key="1">
    <source>
        <dbReference type="ARBA" id="ARBA00004365"/>
    </source>
</evidence>
<name>U6SK71_9BACI</name>
<evidence type="ECO:0000313" key="10">
    <source>
        <dbReference type="EMBL" id="ERN51973.1"/>
    </source>
</evidence>
<dbReference type="AlphaFoldDB" id="U6SK71"/>
<feature type="domain" description="Flagellar basal-body/hook protein C-terminal" evidence="8">
    <location>
        <begin position="523"/>
        <end position="561"/>
    </location>
</feature>
<keyword evidence="5" id="KW-0964">Secreted</keyword>
<dbReference type="GO" id="GO:0044780">
    <property type="term" value="P:bacterial-type flagellum assembly"/>
    <property type="evidence" value="ECO:0007669"/>
    <property type="project" value="InterPro"/>
</dbReference>
<feature type="domain" description="Flagellar hook-associated protein FlgK helical" evidence="9">
    <location>
        <begin position="102"/>
        <end position="376"/>
    </location>
</feature>
<keyword evidence="6" id="KW-0975">Bacterial flagellum</keyword>
<dbReference type="PANTHER" id="PTHR30033:SF1">
    <property type="entry name" value="FLAGELLAR HOOK-ASSOCIATED PROTEIN 1"/>
    <property type="match status" value="1"/>
</dbReference>
<evidence type="ECO:0000259" key="7">
    <source>
        <dbReference type="Pfam" id="PF00460"/>
    </source>
</evidence>